<keyword evidence="1" id="KW-0472">Membrane</keyword>
<feature type="transmembrane region" description="Helical" evidence="1">
    <location>
        <begin position="38"/>
        <end position="55"/>
    </location>
</feature>
<sequence>MWIFWAGRGWCAPCLLALGMFLPMIVLRQIDGPEVDRGVGLAVGLAALVIAWLGLRWNRGGKPSEPARHSFWGLPLQFWAIPMLVFAILLGTHVITTAEEPRGPRSAIPTGALK</sequence>
<proteinExistence type="predicted"/>
<keyword evidence="1" id="KW-0812">Transmembrane</keyword>
<dbReference type="Proteomes" id="UP001196870">
    <property type="component" value="Unassembled WGS sequence"/>
</dbReference>
<keyword evidence="1" id="KW-1133">Transmembrane helix</keyword>
<organism evidence="2 3">
    <name type="scientific">Plastoroseomonas hellenica</name>
    <dbReference type="NCBI Taxonomy" id="2687306"/>
    <lineage>
        <taxon>Bacteria</taxon>
        <taxon>Pseudomonadati</taxon>
        <taxon>Pseudomonadota</taxon>
        <taxon>Alphaproteobacteria</taxon>
        <taxon>Acetobacterales</taxon>
        <taxon>Acetobacteraceae</taxon>
        <taxon>Plastoroseomonas</taxon>
    </lineage>
</organism>
<name>A0ABS5EXE4_9PROT</name>
<accession>A0ABS5EXE4</accession>
<feature type="transmembrane region" description="Helical" evidence="1">
    <location>
        <begin position="76"/>
        <end position="95"/>
    </location>
</feature>
<protein>
    <submittedName>
        <fullName evidence="2">Uncharacterized protein</fullName>
    </submittedName>
</protein>
<dbReference type="EMBL" id="JAAGBB010000011">
    <property type="protein sequence ID" value="MBR0664961.1"/>
    <property type="molecule type" value="Genomic_DNA"/>
</dbReference>
<gene>
    <name evidence="2" type="ORF">GXW71_11410</name>
</gene>
<keyword evidence="3" id="KW-1185">Reference proteome</keyword>
<comment type="caution">
    <text evidence="2">The sequence shown here is derived from an EMBL/GenBank/DDBJ whole genome shotgun (WGS) entry which is preliminary data.</text>
</comment>
<evidence type="ECO:0000256" key="1">
    <source>
        <dbReference type="SAM" id="Phobius"/>
    </source>
</evidence>
<reference evidence="3" key="1">
    <citation type="journal article" date="2021" name="Syst. Appl. Microbiol.">
        <title>Roseomonas hellenica sp. nov., isolated from roots of wild-growing Alkanna tinctoria.</title>
        <authorList>
            <person name="Rat A."/>
            <person name="Naranjo H.D."/>
            <person name="Lebbe L."/>
            <person name="Cnockaert M."/>
            <person name="Krigas N."/>
            <person name="Grigoriadou K."/>
            <person name="Maloupa E."/>
            <person name="Willems A."/>
        </authorList>
    </citation>
    <scope>NUCLEOTIDE SEQUENCE [LARGE SCALE GENOMIC DNA]</scope>
    <source>
        <strain evidence="3">LMG 31523</strain>
    </source>
</reference>
<evidence type="ECO:0000313" key="2">
    <source>
        <dbReference type="EMBL" id="MBR0664961.1"/>
    </source>
</evidence>
<evidence type="ECO:0000313" key="3">
    <source>
        <dbReference type="Proteomes" id="UP001196870"/>
    </source>
</evidence>